<dbReference type="CDD" id="cd17328">
    <property type="entry name" value="MFS_spinster_like"/>
    <property type="match status" value="1"/>
</dbReference>
<feature type="transmembrane region" description="Helical" evidence="6">
    <location>
        <begin position="87"/>
        <end position="112"/>
    </location>
</feature>
<dbReference type="SUPFAM" id="SSF103473">
    <property type="entry name" value="MFS general substrate transporter"/>
    <property type="match status" value="1"/>
</dbReference>
<feature type="transmembrane region" description="Helical" evidence="6">
    <location>
        <begin position="318"/>
        <end position="341"/>
    </location>
</feature>
<dbReference type="EMBL" id="JAINVV010000004">
    <property type="protein sequence ID" value="MBY8822794.1"/>
    <property type="molecule type" value="Genomic_DNA"/>
</dbReference>
<dbReference type="Proteomes" id="UP000706039">
    <property type="component" value="Unassembled WGS sequence"/>
</dbReference>
<dbReference type="RefSeq" id="WP_222989846.1">
    <property type="nucleotide sequence ID" value="NZ_JAINVV010000004.1"/>
</dbReference>
<keyword evidence="3 6" id="KW-0812">Transmembrane</keyword>
<keyword evidence="9" id="KW-1185">Reference proteome</keyword>
<name>A0ABS7PS23_9SPHN</name>
<feature type="transmembrane region" description="Helical" evidence="6">
    <location>
        <begin position="260"/>
        <end position="280"/>
    </location>
</feature>
<protein>
    <submittedName>
        <fullName evidence="8">MFS transporter</fullName>
    </submittedName>
</protein>
<dbReference type="InterPro" id="IPR020846">
    <property type="entry name" value="MFS_dom"/>
</dbReference>
<evidence type="ECO:0000256" key="6">
    <source>
        <dbReference type="SAM" id="Phobius"/>
    </source>
</evidence>
<evidence type="ECO:0000256" key="3">
    <source>
        <dbReference type="ARBA" id="ARBA00022692"/>
    </source>
</evidence>
<keyword evidence="4 6" id="KW-1133">Transmembrane helix</keyword>
<reference evidence="8 9" key="1">
    <citation type="submission" date="2021-08" db="EMBL/GenBank/DDBJ databases">
        <authorList>
            <person name="Tuo L."/>
        </authorList>
    </citation>
    <scope>NUCLEOTIDE SEQUENCE [LARGE SCALE GENOMIC DNA]</scope>
    <source>
        <strain evidence="8 9">JCM 31229</strain>
    </source>
</reference>
<feature type="transmembrane region" description="Helical" evidence="6">
    <location>
        <begin position="146"/>
        <end position="167"/>
    </location>
</feature>
<dbReference type="PANTHER" id="PTHR23505">
    <property type="entry name" value="SPINSTER"/>
    <property type="match status" value="1"/>
</dbReference>
<feature type="transmembrane region" description="Helical" evidence="6">
    <location>
        <begin position="221"/>
        <end position="248"/>
    </location>
</feature>
<gene>
    <name evidence="8" type="ORF">K7G82_10855</name>
</gene>
<feature type="transmembrane region" description="Helical" evidence="6">
    <location>
        <begin position="173"/>
        <end position="195"/>
    </location>
</feature>
<accession>A0ABS7PS23</accession>
<feature type="transmembrane region" description="Helical" evidence="6">
    <location>
        <begin position="388"/>
        <end position="408"/>
    </location>
</feature>
<feature type="domain" description="Major facilitator superfamily (MFS) profile" evidence="7">
    <location>
        <begin position="20"/>
        <end position="412"/>
    </location>
</feature>
<sequence>MTVNASLPTEEPGRARTAYFLLIMLLVSTLNMADRQIIGVIAEPIKREFGLSDTMIGLLGGTAFALVYPPLGLPIARLADRFNRRNILAICLTIWSAMASLCGLATGFWTLLLARAGVAAGEAGYAPCTHSLIADSVPARNRGTAFAVLVTGISLGAFLASALGGYVAQHHGWRWAFAAIGLPGIAVALIVRLTIKEPPRIAPPRAETAWSVYRGLLANRAFTWCISGSALHLVVTYGLGAWAIPWFVRGHGLSIAQAGLLLGMIGLVAGALGSLAGGAIGDRLARRDRRWLGWWPAITVLIAAAVGAPAYLTGDYELALAGAALATFLNFLYQPSTYALVQGVAHPGERASAAALMIFVQNLVGLGLGPLLIGMISDGLSPDLGVRALGVAIAGIFIFNLLAGFAYWRAASALGADPARAEP</sequence>
<dbReference type="Gene3D" id="1.20.1250.20">
    <property type="entry name" value="MFS general substrate transporter like domains"/>
    <property type="match status" value="1"/>
</dbReference>
<dbReference type="PROSITE" id="PS50850">
    <property type="entry name" value="MFS"/>
    <property type="match status" value="1"/>
</dbReference>
<dbReference type="InterPro" id="IPR011701">
    <property type="entry name" value="MFS"/>
</dbReference>
<evidence type="ECO:0000313" key="9">
    <source>
        <dbReference type="Proteomes" id="UP000706039"/>
    </source>
</evidence>
<keyword evidence="2" id="KW-0813">Transport</keyword>
<feature type="transmembrane region" description="Helical" evidence="6">
    <location>
        <begin position="54"/>
        <end position="75"/>
    </location>
</feature>
<evidence type="ECO:0000256" key="2">
    <source>
        <dbReference type="ARBA" id="ARBA00022448"/>
    </source>
</evidence>
<keyword evidence="5 6" id="KW-0472">Membrane</keyword>
<proteinExistence type="predicted"/>
<evidence type="ECO:0000259" key="7">
    <source>
        <dbReference type="PROSITE" id="PS50850"/>
    </source>
</evidence>
<dbReference type="InterPro" id="IPR036259">
    <property type="entry name" value="MFS_trans_sf"/>
</dbReference>
<comment type="caution">
    <text evidence="8">The sequence shown here is derived from an EMBL/GenBank/DDBJ whole genome shotgun (WGS) entry which is preliminary data.</text>
</comment>
<organism evidence="8 9">
    <name type="scientific">Sphingomonas colocasiae</name>
    <dbReference type="NCBI Taxonomy" id="1848973"/>
    <lineage>
        <taxon>Bacteria</taxon>
        <taxon>Pseudomonadati</taxon>
        <taxon>Pseudomonadota</taxon>
        <taxon>Alphaproteobacteria</taxon>
        <taxon>Sphingomonadales</taxon>
        <taxon>Sphingomonadaceae</taxon>
        <taxon>Sphingomonas</taxon>
    </lineage>
</organism>
<feature type="transmembrane region" description="Helical" evidence="6">
    <location>
        <begin position="17"/>
        <end position="33"/>
    </location>
</feature>
<feature type="transmembrane region" description="Helical" evidence="6">
    <location>
        <begin position="292"/>
        <end position="312"/>
    </location>
</feature>
<comment type="subcellular location">
    <subcellularLocation>
        <location evidence="1">Membrane</location>
        <topology evidence="1">Multi-pass membrane protein</topology>
    </subcellularLocation>
</comment>
<dbReference type="Pfam" id="PF07690">
    <property type="entry name" value="MFS_1"/>
    <property type="match status" value="1"/>
</dbReference>
<evidence type="ECO:0000256" key="4">
    <source>
        <dbReference type="ARBA" id="ARBA00022989"/>
    </source>
</evidence>
<dbReference type="InterPro" id="IPR044770">
    <property type="entry name" value="MFS_spinster-like"/>
</dbReference>
<evidence type="ECO:0000313" key="8">
    <source>
        <dbReference type="EMBL" id="MBY8822794.1"/>
    </source>
</evidence>
<dbReference type="PANTHER" id="PTHR23505:SF79">
    <property type="entry name" value="PROTEIN SPINSTER"/>
    <property type="match status" value="1"/>
</dbReference>
<feature type="transmembrane region" description="Helical" evidence="6">
    <location>
        <begin position="353"/>
        <end position="376"/>
    </location>
</feature>
<evidence type="ECO:0000256" key="5">
    <source>
        <dbReference type="ARBA" id="ARBA00023136"/>
    </source>
</evidence>
<evidence type="ECO:0000256" key="1">
    <source>
        <dbReference type="ARBA" id="ARBA00004141"/>
    </source>
</evidence>